<evidence type="ECO:0000256" key="2">
    <source>
        <dbReference type="ARBA" id="ARBA00022842"/>
    </source>
</evidence>
<dbReference type="AlphaFoldDB" id="A0A086KWM8"/>
<dbReference type="Proteomes" id="UP000028837">
    <property type="component" value="Unassembled WGS sequence"/>
</dbReference>
<dbReference type="VEuPathDB" id="ToxoDB:TGDOM2_233090B"/>
<dbReference type="PANTHER" id="PTHR11081:SF9">
    <property type="entry name" value="FLAP ENDONUCLEASE 1"/>
    <property type="match status" value="1"/>
</dbReference>
<dbReference type="InterPro" id="IPR006084">
    <property type="entry name" value="XPG/Rad2"/>
</dbReference>
<dbReference type="Gene3D" id="1.10.150.20">
    <property type="entry name" value="5' to 3' exonuclease, C-terminal subdomain"/>
    <property type="match status" value="1"/>
</dbReference>
<reference evidence="4 5" key="1">
    <citation type="submission" date="2014-02" db="EMBL/GenBank/DDBJ databases">
        <authorList>
            <person name="Sibley D."/>
            <person name="Venepally P."/>
            <person name="Karamycheva S."/>
            <person name="Hadjithomas M."/>
            <person name="Khan A."/>
            <person name="Brunk B."/>
            <person name="Roos D."/>
            <person name="Caler E."/>
            <person name="Lorenzi H."/>
        </authorList>
    </citation>
    <scope>NUCLEOTIDE SEQUENCE [LARGE SCALE GENOMIC DNA]</scope>
    <source>
        <strain evidence="4 5">GAB2-2007-GAL-DOM2</strain>
    </source>
</reference>
<keyword evidence="1" id="KW-0479">Metal-binding</keyword>
<dbReference type="GO" id="GO:0017108">
    <property type="term" value="F:5'-flap endonuclease activity"/>
    <property type="evidence" value="ECO:0007669"/>
    <property type="project" value="TreeGrafter"/>
</dbReference>
<evidence type="ECO:0000313" key="5">
    <source>
        <dbReference type="Proteomes" id="UP000028837"/>
    </source>
</evidence>
<keyword evidence="2" id="KW-0460">Magnesium</keyword>
<organism evidence="4 5">
    <name type="scientific">Toxoplasma gondii GAB2-2007-GAL-DOM2</name>
    <dbReference type="NCBI Taxonomy" id="1130820"/>
    <lineage>
        <taxon>Eukaryota</taxon>
        <taxon>Sar</taxon>
        <taxon>Alveolata</taxon>
        <taxon>Apicomplexa</taxon>
        <taxon>Conoidasida</taxon>
        <taxon>Coccidia</taxon>
        <taxon>Eucoccidiorida</taxon>
        <taxon>Eimeriorina</taxon>
        <taxon>Sarcocystidae</taxon>
        <taxon>Toxoplasma</taxon>
    </lineage>
</organism>
<evidence type="ECO:0000313" key="4">
    <source>
        <dbReference type="EMBL" id="KFG48796.1"/>
    </source>
</evidence>
<accession>A0A086KWM8</accession>
<evidence type="ECO:0000256" key="1">
    <source>
        <dbReference type="ARBA" id="ARBA00022723"/>
    </source>
</evidence>
<comment type="caution">
    <text evidence="4">The sequence shown here is derived from an EMBL/GenBank/DDBJ whole genome shotgun (WGS) entry which is preliminary data.</text>
</comment>
<dbReference type="OrthoDB" id="26491at2759"/>
<feature type="region of interest" description="Disordered" evidence="3">
    <location>
        <begin position="123"/>
        <end position="222"/>
    </location>
</feature>
<proteinExistence type="predicted"/>
<dbReference type="EMBL" id="AHZU02000077">
    <property type="protein sequence ID" value="KFG48796.1"/>
    <property type="molecule type" value="Genomic_DNA"/>
</dbReference>
<sequence length="222" mass="24697">GQLECLRDFDQTMFTAMCVLGGCDYTHDVHINGLGISTACRFVHKLGKLEAVIQYLFKDEKWRKKLTLPQEVVLRGHKMAMVAFTHHRVFDMNSGLVVSASSLLPHRSSLSASLSSVSPVVGRRHASSCAQTSADRGTPEDRLTREEKSAGEKENHRPEGVAESSEKKAAETELAEQAEETERRGDKKPERRDSRKFSEGACDLDRDDSDGEVGERGRSQIH</sequence>
<feature type="non-terminal residue" evidence="4">
    <location>
        <position position="1"/>
    </location>
</feature>
<dbReference type="InterPro" id="IPR036279">
    <property type="entry name" value="5-3_exonuclease_C_sf"/>
</dbReference>
<dbReference type="CDD" id="cd09901">
    <property type="entry name" value="H3TH_FEN1-like"/>
    <property type="match status" value="1"/>
</dbReference>
<feature type="compositionally biased region" description="Basic and acidic residues" evidence="3">
    <location>
        <begin position="213"/>
        <end position="222"/>
    </location>
</feature>
<feature type="compositionally biased region" description="Basic and acidic residues" evidence="3">
    <location>
        <begin position="137"/>
        <end position="171"/>
    </location>
</feature>
<name>A0A086KWM8_TOXGO</name>
<evidence type="ECO:0000256" key="3">
    <source>
        <dbReference type="SAM" id="MobiDB-lite"/>
    </source>
</evidence>
<gene>
    <name evidence="4" type="ORF">TGDOM2_233090B</name>
</gene>
<dbReference type="SUPFAM" id="SSF47807">
    <property type="entry name" value="5' to 3' exonuclease, C-terminal subdomain"/>
    <property type="match status" value="1"/>
</dbReference>
<dbReference type="PANTHER" id="PTHR11081">
    <property type="entry name" value="FLAP ENDONUCLEASE FAMILY MEMBER"/>
    <property type="match status" value="1"/>
</dbReference>
<dbReference type="GO" id="GO:0046872">
    <property type="term" value="F:metal ion binding"/>
    <property type="evidence" value="ECO:0007669"/>
    <property type="project" value="UniProtKB-KW"/>
</dbReference>
<feature type="compositionally biased region" description="Basic and acidic residues" evidence="3">
    <location>
        <begin position="180"/>
        <end position="198"/>
    </location>
</feature>
<protein>
    <submittedName>
        <fullName evidence="4">XPG N-terminal domain-containing protein</fullName>
    </submittedName>
</protein>